<evidence type="ECO:0000256" key="1">
    <source>
        <dbReference type="PROSITE-ProRule" id="PRU00042"/>
    </source>
</evidence>
<keyword evidence="4" id="KW-1185">Reference proteome</keyword>
<gene>
    <name evidence="3" type="ORF">AMORRO_LOCUS6913</name>
</gene>
<dbReference type="Proteomes" id="UP000789342">
    <property type="component" value="Unassembled WGS sequence"/>
</dbReference>
<reference evidence="3" key="1">
    <citation type="submission" date="2021-06" db="EMBL/GenBank/DDBJ databases">
        <authorList>
            <person name="Kallberg Y."/>
            <person name="Tangrot J."/>
            <person name="Rosling A."/>
        </authorList>
    </citation>
    <scope>NUCLEOTIDE SEQUENCE</scope>
    <source>
        <strain evidence="3">CL551</strain>
    </source>
</reference>
<evidence type="ECO:0000259" key="2">
    <source>
        <dbReference type="PROSITE" id="PS50157"/>
    </source>
</evidence>
<name>A0A9N9BZ86_9GLOM</name>
<accession>A0A9N9BZ86</accession>
<dbReference type="SUPFAM" id="SSF57667">
    <property type="entry name" value="beta-beta-alpha zinc fingers"/>
    <property type="match status" value="1"/>
</dbReference>
<dbReference type="Gene3D" id="3.30.160.60">
    <property type="entry name" value="Classic Zinc Finger"/>
    <property type="match status" value="1"/>
</dbReference>
<comment type="caution">
    <text evidence="3">The sequence shown here is derived from an EMBL/GenBank/DDBJ whole genome shotgun (WGS) entry which is preliminary data.</text>
</comment>
<dbReference type="GO" id="GO:0008270">
    <property type="term" value="F:zinc ion binding"/>
    <property type="evidence" value="ECO:0007669"/>
    <property type="project" value="UniProtKB-KW"/>
</dbReference>
<sequence>MTRSEVYPENLTINVTLHSASGDGYYVYTLNNITDSSTPCSETSLYMIVCFDSNALVSGVIKGYITERSLNLIDTENMRYIAGRGFRLSSLVENTSQFNEGSLNLPNFVKNSNYINVRGLNSSSFVDDTGYVVEQGLYSLDFIDENVSHIIGESLNSLDVDKNTGHIIGESLSSLGAAENTGHITGESMSSLSVAEYTSHIVGEGLSSLGVAEYTSHIIGEGLSSLGAAENTGHITERNLNLLNFIHQYYVVYRIDASNKLTSVRLIDKEVLNMPNIRKFVHKRICFQCRKLFDYPSQFKNHIRSHSGEKRESMIFSLTD</sequence>
<dbReference type="OrthoDB" id="8823111at2759"/>
<keyword evidence="1" id="KW-0479">Metal-binding</keyword>
<proteinExistence type="predicted"/>
<dbReference type="AlphaFoldDB" id="A0A9N9BZ86"/>
<feature type="domain" description="C2H2-type" evidence="2">
    <location>
        <begin position="284"/>
        <end position="311"/>
    </location>
</feature>
<dbReference type="InterPro" id="IPR013087">
    <property type="entry name" value="Znf_C2H2_type"/>
</dbReference>
<keyword evidence="1" id="KW-0863">Zinc-finger</keyword>
<dbReference type="InterPro" id="IPR036236">
    <property type="entry name" value="Znf_C2H2_sf"/>
</dbReference>
<dbReference type="PROSITE" id="PS50157">
    <property type="entry name" value="ZINC_FINGER_C2H2_2"/>
    <property type="match status" value="1"/>
</dbReference>
<evidence type="ECO:0000313" key="3">
    <source>
        <dbReference type="EMBL" id="CAG8581059.1"/>
    </source>
</evidence>
<evidence type="ECO:0000313" key="4">
    <source>
        <dbReference type="Proteomes" id="UP000789342"/>
    </source>
</evidence>
<dbReference type="PROSITE" id="PS00028">
    <property type="entry name" value="ZINC_FINGER_C2H2_1"/>
    <property type="match status" value="1"/>
</dbReference>
<organism evidence="3 4">
    <name type="scientific">Acaulospora morrowiae</name>
    <dbReference type="NCBI Taxonomy" id="94023"/>
    <lineage>
        <taxon>Eukaryota</taxon>
        <taxon>Fungi</taxon>
        <taxon>Fungi incertae sedis</taxon>
        <taxon>Mucoromycota</taxon>
        <taxon>Glomeromycotina</taxon>
        <taxon>Glomeromycetes</taxon>
        <taxon>Diversisporales</taxon>
        <taxon>Acaulosporaceae</taxon>
        <taxon>Acaulospora</taxon>
    </lineage>
</organism>
<protein>
    <submittedName>
        <fullName evidence="3">10306_t:CDS:1</fullName>
    </submittedName>
</protein>
<dbReference type="EMBL" id="CAJVPV010004894">
    <property type="protein sequence ID" value="CAG8581059.1"/>
    <property type="molecule type" value="Genomic_DNA"/>
</dbReference>
<keyword evidence="1" id="KW-0862">Zinc</keyword>